<accession>A0A8K0R6B8</accession>
<sequence>MPIFETAAAVVGVVGVGFQCLAGCIQGFQLISTAFQVGKQTIQYRCALILEEERLLSWAKWSGLANNKLDRRLNEAVIVQVLSSLHDLLTSTEKLGKRYKLKVHVDDAVPTPGPQYDSLSGEDLSFLESDALTTMRARLLQEAKKIQKDVPFKRFRFAAVDKAEFKELLSDIRGLIQSLVDLLDGHVQNDILLELRMERSNTLQLISELKSLRTLIEAYNLGDVGTIPEKTLTLLRAVELAPNAASTDKDELQSLMDEAAQSKHISLVHLFGDRIKDTTPMGPSSLRGSATYDGKAHYVEWKRYDWGTSTESQRRIQDSIANLAVLLNAPKHPAFRTLQCVGIIDEPHPHRYMYMYQWPVSAEHPAPPKSLHDLLSSSYKPSLTVRVRLARQLVHALFYLHLSNWMHKSFSSHNVLFFPPSAKAPRTLEDPYIVGFTYSRQDAAGEPSEALDRDPDSDIYRHPDCLAENYGGFRKSYDVYSLGLVLVEIAKWRPLKEIFLRSARAKALTALKKTEKEMTRKELSALDETLLRECKVQDIIRMREDLSDETTKDSHPVDIAFRAGERLMEIVMTCLGDRMDEARRSEIDRAYENAFFQDILRPLERMDM</sequence>
<dbReference type="InterPro" id="IPR029498">
    <property type="entry name" value="HeLo_dom"/>
</dbReference>
<feature type="domain" description="Protein kinase" evidence="1">
    <location>
        <begin position="213"/>
        <end position="596"/>
    </location>
</feature>
<comment type="caution">
    <text evidence="2">The sequence shown here is derived from an EMBL/GenBank/DDBJ whole genome shotgun (WGS) entry which is preliminary data.</text>
</comment>
<dbReference type="InterPro" id="IPR011009">
    <property type="entry name" value="Kinase-like_dom_sf"/>
</dbReference>
<dbReference type="InterPro" id="IPR038305">
    <property type="entry name" value="HeLo_sf"/>
</dbReference>
<dbReference type="Gene3D" id="1.20.120.1020">
    <property type="entry name" value="Prion-inhibition and propagation, HeLo domain"/>
    <property type="match status" value="1"/>
</dbReference>
<dbReference type="Proteomes" id="UP000813461">
    <property type="component" value="Unassembled WGS sequence"/>
</dbReference>
<keyword evidence="3" id="KW-1185">Reference proteome</keyword>
<dbReference type="PANTHER" id="PTHR37542:SF1">
    <property type="entry name" value="PRION-INHIBITION AND PROPAGATION HELO DOMAIN-CONTAINING PROTEIN"/>
    <property type="match status" value="1"/>
</dbReference>
<dbReference type="InterPro" id="IPR056002">
    <property type="entry name" value="DUF7580"/>
</dbReference>
<dbReference type="Pfam" id="PF14479">
    <property type="entry name" value="HeLo"/>
    <property type="match status" value="1"/>
</dbReference>
<dbReference type="AlphaFoldDB" id="A0A8K0R6B8"/>
<gene>
    <name evidence="2" type="ORF">FB567DRAFT_527030</name>
</gene>
<keyword evidence="2" id="KW-0034">Amyloid</keyword>
<dbReference type="InterPro" id="IPR000719">
    <property type="entry name" value="Prot_kinase_dom"/>
</dbReference>
<dbReference type="OrthoDB" id="1911848at2759"/>
<dbReference type="PANTHER" id="PTHR37542">
    <property type="entry name" value="HELO DOMAIN-CONTAINING PROTEIN-RELATED"/>
    <property type="match status" value="1"/>
</dbReference>
<dbReference type="SUPFAM" id="SSF56112">
    <property type="entry name" value="Protein kinase-like (PK-like)"/>
    <property type="match status" value="1"/>
</dbReference>
<name>A0A8K0R6B8_9PLEO</name>
<proteinExistence type="predicted"/>
<dbReference type="EMBL" id="JAGMVJ010000010">
    <property type="protein sequence ID" value="KAH7087142.1"/>
    <property type="molecule type" value="Genomic_DNA"/>
</dbReference>
<dbReference type="Pfam" id="PF24476">
    <property type="entry name" value="DUF7580"/>
    <property type="match status" value="1"/>
</dbReference>
<dbReference type="GO" id="GO:0004672">
    <property type="term" value="F:protein kinase activity"/>
    <property type="evidence" value="ECO:0007669"/>
    <property type="project" value="InterPro"/>
</dbReference>
<dbReference type="PROSITE" id="PS50011">
    <property type="entry name" value="PROTEIN_KINASE_DOM"/>
    <property type="match status" value="1"/>
</dbReference>
<evidence type="ECO:0000313" key="3">
    <source>
        <dbReference type="Proteomes" id="UP000813461"/>
    </source>
</evidence>
<dbReference type="Gene3D" id="1.10.510.10">
    <property type="entry name" value="Transferase(Phosphotransferase) domain 1"/>
    <property type="match status" value="1"/>
</dbReference>
<dbReference type="GO" id="GO:0005524">
    <property type="term" value="F:ATP binding"/>
    <property type="evidence" value="ECO:0007669"/>
    <property type="project" value="InterPro"/>
</dbReference>
<evidence type="ECO:0000259" key="1">
    <source>
        <dbReference type="PROSITE" id="PS50011"/>
    </source>
</evidence>
<reference evidence="2" key="1">
    <citation type="journal article" date="2021" name="Nat. Commun.">
        <title>Genetic determinants of endophytism in the Arabidopsis root mycobiome.</title>
        <authorList>
            <person name="Mesny F."/>
            <person name="Miyauchi S."/>
            <person name="Thiergart T."/>
            <person name="Pickel B."/>
            <person name="Atanasova L."/>
            <person name="Karlsson M."/>
            <person name="Huettel B."/>
            <person name="Barry K.W."/>
            <person name="Haridas S."/>
            <person name="Chen C."/>
            <person name="Bauer D."/>
            <person name="Andreopoulos W."/>
            <person name="Pangilinan J."/>
            <person name="LaButti K."/>
            <person name="Riley R."/>
            <person name="Lipzen A."/>
            <person name="Clum A."/>
            <person name="Drula E."/>
            <person name="Henrissat B."/>
            <person name="Kohler A."/>
            <person name="Grigoriev I.V."/>
            <person name="Martin F.M."/>
            <person name="Hacquard S."/>
        </authorList>
    </citation>
    <scope>NUCLEOTIDE SEQUENCE</scope>
    <source>
        <strain evidence="2">MPI-SDFR-AT-0120</strain>
    </source>
</reference>
<evidence type="ECO:0000313" key="2">
    <source>
        <dbReference type="EMBL" id="KAH7087142.1"/>
    </source>
</evidence>
<protein>
    <submittedName>
        <fullName evidence="2">Prion-inhibition and propagation-domain-containing protein</fullName>
    </submittedName>
</protein>
<organism evidence="2 3">
    <name type="scientific">Paraphoma chrysanthemicola</name>
    <dbReference type="NCBI Taxonomy" id="798071"/>
    <lineage>
        <taxon>Eukaryota</taxon>
        <taxon>Fungi</taxon>
        <taxon>Dikarya</taxon>
        <taxon>Ascomycota</taxon>
        <taxon>Pezizomycotina</taxon>
        <taxon>Dothideomycetes</taxon>
        <taxon>Pleosporomycetidae</taxon>
        <taxon>Pleosporales</taxon>
        <taxon>Pleosporineae</taxon>
        <taxon>Phaeosphaeriaceae</taxon>
        <taxon>Paraphoma</taxon>
    </lineage>
</organism>
<keyword evidence="2" id="KW-0640">Prion</keyword>